<dbReference type="InterPro" id="IPR038375">
    <property type="entry name" value="NDUFAF7_sf"/>
</dbReference>
<proteinExistence type="predicted"/>
<dbReference type="SUPFAM" id="SSF53335">
    <property type="entry name" value="S-adenosyl-L-methionine-dependent methyltransferases"/>
    <property type="match status" value="1"/>
</dbReference>
<dbReference type="PANTHER" id="PTHR12049">
    <property type="entry name" value="PROTEIN ARGININE METHYLTRANSFERASE NDUFAF7, MITOCHONDRIAL"/>
    <property type="match status" value="1"/>
</dbReference>
<dbReference type="Gene3D" id="3.40.50.12710">
    <property type="match status" value="1"/>
</dbReference>
<organism evidence="3 4">
    <name type="scientific">Aquibium pacificus</name>
    <dbReference type="NCBI Taxonomy" id="3153579"/>
    <lineage>
        <taxon>Bacteria</taxon>
        <taxon>Pseudomonadati</taxon>
        <taxon>Pseudomonadota</taxon>
        <taxon>Alphaproteobacteria</taxon>
        <taxon>Hyphomicrobiales</taxon>
        <taxon>Phyllobacteriaceae</taxon>
        <taxon>Aquibium</taxon>
    </lineage>
</organism>
<protein>
    <submittedName>
        <fullName evidence="3">Class I SAM-dependent methyltransferase</fullName>
    </submittedName>
</protein>
<evidence type="ECO:0000256" key="1">
    <source>
        <dbReference type="ARBA" id="ARBA00022603"/>
    </source>
</evidence>
<dbReference type="EMBL" id="JBDPGJ010000001">
    <property type="protein sequence ID" value="MEX0404733.1"/>
    <property type="molecule type" value="Genomic_DNA"/>
</dbReference>
<name>A0ABV3SDB3_9HYPH</name>
<keyword evidence="2" id="KW-0808">Transferase</keyword>
<sequence>MNGLKERIAALIEQEGPLTIADYMTVCLFDPAHGYYTTREPFGVEGDFTTAPEISQMFGELVAIWLYSVWQAAGSPRPVCIAEIGPGRGTLTKDVIRTLSQIDAGLARDVRFALVEASPRLTQVQKKTLAGSPATLEWYRQVGDLPQLPVLFVGNEIFDAIPMRQFVRRDGRWRERCVGLSGDGELAFVQGPGEPDPSLLPADAGSAEEGSLIELAPARSALMDAVAERIASDGGAGIFFDYGHLAPGYGDTLQAVRRHAFDDVLARPGEADLTSHVDFAALSAAADQHGLAAHVATQGDFLIAMGLRERAGLLGRSADATTRERIVGEARRLAAPDEMGDLFKVLAVTPHDLVPPGFAGRD</sequence>
<dbReference type="Proteomes" id="UP001556692">
    <property type="component" value="Unassembled WGS sequence"/>
</dbReference>
<comment type="caution">
    <text evidence="3">The sequence shown here is derived from an EMBL/GenBank/DDBJ whole genome shotgun (WGS) entry which is preliminary data.</text>
</comment>
<keyword evidence="1 3" id="KW-0489">Methyltransferase</keyword>
<reference evidence="3 4" key="1">
    <citation type="submission" date="2024-05" db="EMBL/GenBank/DDBJ databases">
        <authorList>
            <person name="Jiang F."/>
        </authorList>
    </citation>
    <scope>NUCLEOTIDE SEQUENCE [LARGE SCALE GENOMIC DNA]</scope>
    <source>
        <strain evidence="3 4">LZ166</strain>
    </source>
</reference>
<accession>A0ABV3SDB3</accession>
<gene>
    <name evidence="3" type="ORF">ABGN05_03545</name>
</gene>
<dbReference type="InterPro" id="IPR003788">
    <property type="entry name" value="NDUFAF7"/>
</dbReference>
<dbReference type="RefSeq" id="WP_367952607.1">
    <property type="nucleotide sequence ID" value="NZ_JBDPGJ010000001.1"/>
</dbReference>
<dbReference type="InterPro" id="IPR029063">
    <property type="entry name" value="SAM-dependent_MTases_sf"/>
</dbReference>
<keyword evidence="4" id="KW-1185">Reference proteome</keyword>
<dbReference type="GO" id="GO:0032259">
    <property type="term" value="P:methylation"/>
    <property type="evidence" value="ECO:0007669"/>
    <property type="project" value="UniProtKB-KW"/>
</dbReference>
<evidence type="ECO:0000313" key="4">
    <source>
        <dbReference type="Proteomes" id="UP001556692"/>
    </source>
</evidence>
<dbReference type="GO" id="GO:0008168">
    <property type="term" value="F:methyltransferase activity"/>
    <property type="evidence" value="ECO:0007669"/>
    <property type="project" value="UniProtKB-KW"/>
</dbReference>
<evidence type="ECO:0000256" key="2">
    <source>
        <dbReference type="ARBA" id="ARBA00022679"/>
    </source>
</evidence>
<dbReference type="PANTHER" id="PTHR12049:SF7">
    <property type="entry name" value="PROTEIN ARGININE METHYLTRANSFERASE NDUFAF7, MITOCHONDRIAL"/>
    <property type="match status" value="1"/>
</dbReference>
<dbReference type="Pfam" id="PF02636">
    <property type="entry name" value="Methyltransf_28"/>
    <property type="match status" value="1"/>
</dbReference>
<evidence type="ECO:0000313" key="3">
    <source>
        <dbReference type="EMBL" id="MEX0404733.1"/>
    </source>
</evidence>